<evidence type="ECO:0000313" key="3">
    <source>
        <dbReference type="Proteomes" id="UP001332243"/>
    </source>
</evidence>
<gene>
    <name evidence="2" type="ORF">V1633_27540</name>
</gene>
<name>A0ABU7S0B9_9ACTN</name>
<evidence type="ECO:0000256" key="1">
    <source>
        <dbReference type="SAM" id="MobiDB-lite"/>
    </source>
</evidence>
<feature type="compositionally biased region" description="Basic and acidic residues" evidence="1">
    <location>
        <begin position="80"/>
        <end position="98"/>
    </location>
</feature>
<organism evidence="2 3">
    <name type="scientific">Plantactinospora sonchi</name>
    <dbReference type="NCBI Taxonomy" id="1544735"/>
    <lineage>
        <taxon>Bacteria</taxon>
        <taxon>Bacillati</taxon>
        <taxon>Actinomycetota</taxon>
        <taxon>Actinomycetes</taxon>
        <taxon>Micromonosporales</taxon>
        <taxon>Micromonosporaceae</taxon>
        <taxon>Plantactinospora</taxon>
    </lineage>
</organism>
<reference evidence="2 3" key="1">
    <citation type="submission" date="2024-01" db="EMBL/GenBank/DDBJ databases">
        <title>Genome insights into Plantactinospora sonchi sp. nov.</title>
        <authorList>
            <person name="Wang L."/>
        </authorList>
    </citation>
    <scope>NUCLEOTIDE SEQUENCE [LARGE SCALE GENOMIC DNA]</scope>
    <source>
        <strain evidence="2 3">NEAU-QY2</strain>
    </source>
</reference>
<sequence>MAQDAGHGCAEEEPNSLLGGDESPVGPVGRLRWVCGASAGLPAAPLDGTPVRPATEPAGTDVDQAEAAGSPAPVGAAEQVPERSRLIPRPRSGERDCGDAAEVSGTGDGAGGVQGATADPADDVPESDEHRRSGCQTDRPGWAGAHRHGAVRPSRRRVRRDRPPHRWC</sequence>
<keyword evidence="3" id="KW-1185">Reference proteome</keyword>
<feature type="compositionally biased region" description="Basic residues" evidence="1">
    <location>
        <begin position="145"/>
        <end position="168"/>
    </location>
</feature>
<dbReference type="Proteomes" id="UP001332243">
    <property type="component" value="Unassembled WGS sequence"/>
</dbReference>
<proteinExistence type="predicted"/>
<protein>
    <submittedName>
        <fullName evidence="2">Uncharacterized protein</fullName>
    </submittedName>
</protein>
<evidence type="ECO:0000313" key="2">
    <source>
        <dbReference type="EMBL" id="MEE6262243.1"/>
    </source>
</evidence>
<dbReference type="RefSeq" id="WP_331217245.1">
    <property type="nucleotide sequence ID" value="NZ_JAZGQK010000026.1"/>
</dbReference>
<accession>A0ABU7S0B9</accession>
<feature type="region of interest" description="Disordered" evidence="1">
    <location>
        <begin position="1"/>
        <end position="168"/>
    </location>
</feature>
<comment type="caution">
    <text evidence="2">The sequence shown here is derived from an EMBL/GenBank/DDBJ whole genome shotgun (WGS) entry which is preliminary data.</text>
</comment>
<dbReference type="EMBL" id="JAZGQK010000026">
    <property type="protein sequence ID" value="MEE6262243.1"/>
    <property type="molecule type" value="Genomic_DNA"/>
</dbReference>